<gene>
    <name evidence="3" type="ORF">E3T27_12075</name>
</gene>
<feature type="transmembrane region" description="Helical" evidence="2">
    <location>
        <begin position="234"/>
        <end position="259"/>
    </location>
</feature>
<evidence type="ECO:0000256" key="2">
    <source>
        <dbReference type="SAM" id="Phobius"/>
    </source>
</evidence>
<comment type="caution">
    <text evidence="3">The sequence shown here is derived from an EMBL/GenBank/DDBJ whole genome shotgun (WGS) entry which is preliminary data.</text>
</comment>
<dbReference type="Proteomes" id="UP000298424">
    <property type="component" value="Unassembled WGS sequence"/>
</dbReference>
<feature type="transmembrane region" description="Helical" evidence="2">
    <location>
        <begin position="271"/>
        <end position="291"/>
    </location>
</feature>
<dbReference type="RefSeq" id="WP_134572963.1">
    <property type="nucleotide sequence ID" value="NZ_SOGT01000012.1"/>
</dbReference>
<keyword evidence="2" id="KW-0472">Membrane</keyword>
<reference evidence="3 4" key="1">
    <citation type="submission" date="2019-03" db="EMBL/GenBank/DDBJ databases">
        <title>Genomics of glacier-inhabiting Cryobacterium strains.</title>
        <authorList>
            <person name="Liu Q."/>
            <person name="Xin Y.-H."/>
        </authorList>
    </citation>
    <scope>NUCLEOTIDE SEQUENCE [LARGE SCALE GENOMIC DNA]</scope>
    <source>
        <strain evidence="3 4">TMT1-1</strain>
    </source>
</reference>
<dbReference type="EMBL" id="SOGT01000012">
    <property type="protein sequence ID" value="TFD25469.1"/>
    <property type="molecule type" value="Genomic_DNA"/>
</dbReference>
<keyword evidence="2" id="KW-1133">Transmembrane helix</keyword>
<keyword evidence="4" id="KW-1185">Reference proteome</keyword>
<feature type="region of interest" description="Disordered" evidence="1">
    <location>
        <begin position="1"/>
        <end position="38"/>
    </location>
</feature>
<evidence type="ECO:0000313" key="4">
    <source>
        <dbReference type="Proteomes" id="UP000298424"/>
    </source>
</evidence>
<accession>A0A4R8ZGK8</accession>
<evidence type="ECO:0000313" key="3">
    <source>
        <dbReference type="EMBL" id="TFD25469.1"/>
    </source>
</evidence>
<evidence type="ECO:0000256" key="1">
    <source>
        <dbReference type="SAM" id="MobiDB-lite"/>
    </source>
</evidence>
<name>A0A4R8ZGK8_9MICO</name>
<protein>
    <submittedName>
        <fullName evidence="3">Uncharacterized protein</fullName>
    </submittedName>
</protein>
<sequence>MSDNTPTDGKKNPETDAAVAPDLTVSEQVPTDQDGAPEHAAVVVEAESASAKSSVEQEPEQEPIVIDYDAINANLSAAERSDAVSASAAARNLAPMSTATPVASTDAAAPSLTDDYADSYTPAATVPATGAAGAAGDSEPTSPVVPVALVVGTVAAESPSDYTPSDATPIDATPIDATPIDATPIDYTPIDYTLVDAPLDAPVAVAPSYTPPAQSPIYVQAPTKPKNRSNRGGGILIALLATVVFAILYAVAAFIIIGMTSTTMAVTLSSFLLFASLPISYVPVLFFFLAFAGLISLVNRGGWWAYVLFGFVVAVIVYFSFIGAALLGLMLDGTSDGLSQADVSRFVASLWLNPYAIAAAIIAREVPIWAGAWIARRGRRVTARNLEARTEYERLLADGPHVTRP</sequence>
<feature type="transmembrane region" description="Helical" evidence="2">
    <location>
        <begin position="351"/>
        <end position="375"/>
    </location>
</feature>
<organism evidence="3 4">
    <name type="scientific">Cryobacterium lyxosi</name>
    <dbReference type="NCBI Taxonomy" id="1259228"/>
    <lineage>
        <taxon>Bacteria</taxon>
        <taxon>Bacillati</taxon>
        <taxon>Actinomycetota</taxon>
        <taxon>Actinomycetes</taxon>
        <taxon>Micrococcales</taxon>
        <taxon>Microbacteriaceae</taxon>
        <taxon>Cryobacterium</taxon>
    </lineage>
</organism>
<feature type="transmembrane region" description="Helical" evidence="2">
    <location>
        <begin position="303"/>
        <end position="331"/>
    </location>
</feature>
<proteinExistence type="predicted"/>
<dbReference type="OrthoDB" id="5109074at2"/>
<keyword evidence="2" id="KW-0812">Transmembrane</keyword>
<dbReference type="AlphaFoldDB" id="A0A4R8ZGK8"/>